<dbReference type="InterPro" id="IPR020904">
    <property type="entry name" value="Sc_DH/Rdtase_CS"/>
</dbReference>
<dbReference type="Gene3D" id="3.40.50.720">
    <property type="entry name" value="NAD(P)-binding Rossmann-like Domain"/>
    <property type="match status" value="1"/>
</dbReference>
<keyword evidence="2" id="KW-0560">Oxidoreductase</keyword>
<dbReference type="AlphaFoldDB" id="A0A849KIU9"/>
<evidence type="ECO:0000256" key="1">
    <source>
        <dbReference type="ARBA" id="ARBA00006484"/>
    </source>
</evidence>
<dbReference type="PANTHER" id="PTHR44169:SF6">
    <property type="entry name" value="NADPH-DEPENDENT 1-ACYLDIHYDROXYACETONE PHOSPHATE REDUCTASE"/>
    <property type="match status" value="1"/>
</dbReference>
<dbReference type="GO" id="GO:0016491">
    <property type="term" value="F:oxidoreductase activity"/>
    <property type="evidence" value="ECO:0007669"/>
    <property type="project" value="UniProtKB-KW"/>
</dbReference>
<evidence type="ECO:0000256" key="2">
    <source>
        <dbReference type="ARBA" id="ARBA00023002"/>
    </source>
</evidence>
<dbReference type="PRINTS" id="PR00081">
    <property type="entry name" value="GDHRDH"/>
</dbReference>
<comment type="caution">
    <text evidence="3">The sequence shown here is derived from an EMBL/GenBank/DDBJ whole genome shotgun (WGS) entry which is preliminary data.</text>
</comment>
<dbReference type="EMBL" id="JABFCY010000001">
    <property type="protein sequence ID" value="NNU59390.1"/>
    <property type="molecule type" value="Genomic_DNA"/>
</dbReference>
<organism evidence="3 4">
    <name type="scientific">Ochrobactrum soli</name>
    <dbReference type="NCBI Taxonomy" id="2448455"/>
    <lineage>
        <taxon>Bacteria</taxon>
        <taxon>Pseudomonadati</taxon>
        <taxon>Pseudomonadota</taxon>
        <taxon>Alphaproteobacteria</taxon>
        <taxon>Hyphomicrobiales</taxon>
        <taxon>Brucellaceae</taxon>
        <taxon>Brucella/Ochrobactrum group</taxon>
        <taxon>Ochrobactrum</taxon>
    </lineage>
</organism>
<accession>A0A849KIU9</accession>
<dbReference type="Proteomes" id="UP000574931">
    <property type="component" value="Unassembled WGS sequence"/>
</dbReference>
<sequence>MRIKHCRGNAAAGWDEMVEERANRSIIITGCSSGIGAYCAEALHRRGWQVFATARKEQDIAALQAKGMTAYYLDYAEPDSIAALADEVLRKTDGRLDALFNNGAYAQPGAVEDLPVEALRAQFEANFFGWHDLTRRVVPVMRARGHGRIVHCSSILGLVPMKWRGAYVASKFAIEGLMLAQRMELEGSGVEVSLIEPGPIASQFTYNAARHARANIDMEASVHRELYQRQMAKLTSGGIKSKNKLGPEAVYDVLLHALEAPRPNPHYAVTRPAKLGILARRLMPSRWLYRMLSDQS</sequence>
<dbReference type="InterPro" id="IPR002347">
    <property type="entry name" value="SDR_fam"/>
</dbReference>
<dbReference type="NCBIfam" id="NF004649">
    <property type="entry name" value="PRK05993.1"/>
    <property type="match status" value="1"/>
</dbReference>
<dbReference type="CDD" id="cd05374">
    <property type="entry name" value="17beta-HSD-like_SDR_c"/>
    <property type="match status" value="1"/>
</dbReference>
<reference evidence="3 4" key="1">
    <citation type="submission" date="2020-05" db="EMBL/GenBank/DDBJ databases">
        <title>Draft Genome Sequence of Ochrobactrum soli Isolated from Stable Fly Gut.</title>
        <authorList>
            <person name="Pileggi M.T."/>
            <person name="Vazhakkala L.J."/>
            <person name="Wong C.N."/>
        </authorList>
    </citation>
    <scope>NUCLEOTIDE SEQUENCE [LARGE SCALE GENOMIC DNA]</scope>
    <source>
        <strain evidence="3 4">MTP-C0764</strain>
    </source>
</reference>
<name>A0A849KIU9_9HYPH</name>
<dbReference type="PANTHER" id="PTHR44169">
    <property type="entry name" value="NADPH-DEPENDENT 1-ACYLDIHYDROXYACETONE PHOSPHATE REDUCTASE"/>
    <property type="match status" value="1"/>
</dbReference>
<dbReference type="SUPFAM" id="SSF51735">
    <property type="entry name" value="NAD(P)-binding Rossmann-fold domains"/>
    <property type="match status" value="1"/>
</dbReference>
<dbReference type="PROSITE" id="PS00061">
    <property type="entry name" value="ADH_SHORT"/>
    <property type="match status" value="1"/>
</dbReference>
<gene>
    <name evidence="3" type="ORF">HKX02_03845</name>
</gene>
<protein>
    <submittedName>
        <fullName evidence="3">SDR family oxidoreductase</fullName>
    </submittedName>
</protein>
<proteinExistence type="inferred from homology"/>
<dbReference type="InterPro" id="IPR036291">
    <property type="entry name" value="NAD(P)-bd_dom_sf"/>
</dbReference>
<evidence type="ECO:0000313" key="3">
    <source>
        <dbReference type="EMBL" id="NNU59390.1"/>
    </source>
</evidence>
<comment type="similarity">
    <text evidence="1">Belongs to the short-chain dehydrogenases/reductases (SDR) family.</text>
</comment>
<keyword evidence="4" id="KW-1185">Reference proteome</keyword>
<evidence type="ECO:0000313" key="4">
    <source>
        <dbReference type="Proteomes" id="UP000574931"/>
    </source>
</evidence>
<dbReference type="Pfam" id="PF00106">
    <property type="entry name" value="adh_short"/>
    <property type="match status" value="1"/>
</dbReference>